<evidence type="ECO:0000259" key="2">
    <source>
        <dbReference type="Pfam" id="PF14364"/>
    </source>
</evidence>
<dbReference type="Proteomes" id="UP001604277">
    <property type="component" value="Unassembled WGS sequence"/>
</dbReference>
<dbReference type="Pfam" id="PF14364">
    <property type="entry name" value="DUF4408"/>
    <property type="match status" value="1"/>
</dbReference>
<proteinExistence type="predicted"/>
<feature type="domain" description="DUF4408" evidence="2">
    <location>
        <begin position="1"/>
        <end position="23"/>
    </location>
</feature>
<sequence length="112" mass="12251">MKPPYLYVIINGIIIIIATAYRFHHSGSENLISMKTPLSSEFASLSTTIEISNVVEEHPAAVDAALVCESEDRVVEVKHALVNDSEVAKVETEDVDEFIVSDSTYTSPQGII</sequence>
<gene>
    <name evidence="3" type="ORF">Fot_57321</name>
</gene>
<keyword evidence="1" id="KW-1133">Transmembrane helix</keyword>
<dbReference type="EMBL" id="JBFOLJ010000099">
    <property type="protein sequence ID" value="KAL2455738.1"/>
    <property type="molecule type" value="Genomic_DNA"/>
</dbReference>
<feature type="transmembrane region" description="Helical" evidence="1">
    <location>
        <begin position="6"/>
        <end position="24"/>
    </location>
</feature>
<keyword evidence="1" id="KW-0472">Membrane</keyword>
<protein>
    <recommendedName>
        <fullName evidence="2">DUF4408 domain-containing protein</fullName>
    </recommendedName>
</protein>
<organism evidence="3 4">
    <name type="scientific">Forsythia ovata</name>
    <dbReference type="NCBI Taxonomy" id="205694"/>
    <lineage>
        <taxon>Eukaryota</taxon>
        <taxon>Viridiplantae</taxon>
        <taxon>Streptophyta</taxon>
        <taxon>Embryophyta</taxon>
        <taxon>Tracheophyta</taxon>
        <taxon>Spermatophyta</taxon>
        <taxon>Magnoliopsida</taxon>
        <taxon>eudicotyledons</taxon>
        <taxon>Gunneridae</taxon>
        <taxon>Pentapetalae</taxon>
        <taxon>asterids</taxon>
        <taxon>lamiids</taxon>
        <taxon>Lamiales</taxon>
        <taxon>Oleaceae</taxon>
        <taxon>Forsythieae</taxon>
        <taxon>Forsythia</taxon>
    </lineage>
</organism>
<dbReference type="InterPro" id="IPR025520">
    <property type="entry name" value="DUF4408"/>
</dbReference>
<keyword evidence="1" id="KW-0812">Transmembrane</keyword>
<evidence type="ECO:0000313" key="4">
    <source>
        <dbReference type="Proteomes" id="UP001604277"/>
    </source>
</evidence>
<evidence type="ECO:0000313" key="3">
    <source>
        <dbReference type="EMBL" id="KAL2455738.1"/>
    </source>
</evidence>
<evidence type="ECO:0000256" key="1">
    <source>
        <dbReference type="SAM" id="Phobius"/>
    </source>
</evidence>
<keyword evidence="4" id="KW-1185">Reference proteome</keyword>
<reference evidence="4" key="1">
    <citation type="submission" date="2024-07" db="EMBL/GenBank/DDBJ databases">
        <title>Two chromosome-level genome assemblies of Korean endemic species Abeliophyllum distichum and Forsythia ovata (Oleaceae).</title>
        <authorList>
            <person name="Jang H."/>
        </authorList>
    </citation>
    <scope>NUCLEOTIDE SEQUENCE [LARGE SCALE GENOMIC DNA]</scope>
</reference>
<comment type="caution">
    <text evidence="3">The sequence shown here is derived from an EMBL/GenBank/DDBJ whole genome shotgun (WGS) entry which is preliminary data.</text>
</comment>
<name>A0ABD1NXB5_9LAMI</name>
<dbReference type="AlphaFoldDB" id="A0ABD1NXB5"/>
<accession>A0ABD1NXB5</accession>